<comment type="caution">
    <text evidence="1">The sequence shown here is derived from an EMBL/GenBank/DDBJ whole genome shotgun (WGS) entry which is preliminary data.</text>
</comment>
<proteinExistence type="predicted"/>
<dbReference type="EMBL" id="CAIX01000128">
    <property type="protein sequence ID" value="CCI46473.1"/>
    <property type="molecule type" value="Genomic_DNA"/>
</dbReference>
<dbReference type="STRING" id="65357.A0A024GHX3"/>
<dbReference type="InterPro" id="IPR039556">
    <property type="entry name" value="ICL/PEPM"/>
</dbReference>
<evidence type="ECO:0008006" key="3">
    <source>
        <dbReference type="Google" id="ProtNLM"/>
    </source>
</evidence>
<dbReference type="SUPFAM" id="SSF51621">
    <property type="entry name" value="Phosphoenolpyruvate/pyruvate domain"/>
    <property type="match status" value="1"/>
</dbReference>
<gene>
    <name evidence="1" type="ORF">BN9_074020</name>
</gene>
<evidence type="ECO:0000313" key="1">
    <source>
        <dbReference type="EMBL" id="CCI46473.1"/>
    </source>
</evidence>
<dbReference type="OrthoDB" id="1923844at2759"/>
<dbReference type="PANTHER" id="PTHR42905:SF2">
    <property type="entry name" value="PHOSPHOENOLPYRUVATE CARBOXYLASE FAMILY PROTEIN"/>
    <property type="match status" value="1"/>
</dbReference>
<dbReference type="Gene3D" id="3.20.20.60">
    <property type="entry name" value="Phosphoenolpyruvate-binding domains"/>
    <property type="match status" value="1"/>
</dbReference>
<sequence>MMPCCYDGLTAKLIERAGFEATFMSGFGVSAVHGFPDVQLLSFGEMAQAATYVCNALDRIPCIGDGDTGYGNATNVKRTVKAYAQAGMAGIMIEDQVSPKRCGHTAGKAVVSREEAYARIRAAVDARNEGGFDIVILARTDARHTHSPEEAIERCREFVRLGADITFFEAPRDIQEMRNYCTTVPGPKMANMVENGLTPILKPKVLQELGYKLVIYPLTLLSSSIKTMETALSLLQSQDEESTESVSNVEMTGNEATTMPLRSLLSDFEHVKDVVGFTQYYEEENRYKRTNARK</sequence>
<evidence type="ECO:0000313" key="2">
    <source>
        <dbReference type="Proteomes" id="UP000053237"/>
    </source>
</evidence>
<dbReference type="PANTHER" id="PTHR42905">
    <property type="entry name" value="PHOSPHOENOLPYRUVATE CARBOXYLASE"/>
    <property type="match status" value="1"/>
</dbReference>
<reference evidence="1 2" key="1">
    <citation type="submission" date="2012-05" db="EMBL/GenBank/DDBJ databases">
        <title>Recombination and specialization in a pathogen metapopulation.</title>
        <authorList>
            <person name="Gardiner A."/>
            <person name="Kemen E."/>
            <person name="Schultz-Larsen T."/>
            <person name="MacLean D."/>
            <person name="Van Oosterhout C."/>
            <person name="Jones J.D.G."/>
        </authorList>
    </citation>
    <scope>NUCLEOTIDE SEQUENCE [LARGE SCALE GENOMIC DNA]</scope>
    <source>
        <strain evidence="1 2">Ac Nc2</strain>
    </source>
</reference>
<dbReference type="Proteomes" id="UP000053237">
    <property type="component" value="Unassembled WGS sequence"/>
</dbReference>
<dbReference type="InParanoid" id="A0A024GHX3"/>
<dbReference type="Pfam" id="PF13714">
    <property type="entry name" value="PEP_mutase"/>
    <property type="match status" value="1"/>
</dbReference>
<dbReference type="CDD" id="cd00377">
    <property type="entry name" value="ICL_PEPM"/>
    <property type="match status" value="1"/>
</dbReference>
<dbReference type="AlphaFoldDB" id="A0A024GHX3"/>
<protein>
    <recommendedName>
        <fullName evidence="3">Carboxyvinyl-carboxyphosphonate phosphorylmutase</fullName>
    </recommendedName>
</protein>
<dbReference type="InterPro" id="IPR015813">
    <property type="entry name" value="Pyrv/PenolPyrv_kinase-like_dom"/>
</dbReference>
<accession>A0A024GHX3</accession>
<dbReference type="GO" id="GO:0003824">
    <property type="term" value="F:catalytic activity"/>
    <property type="evidence" value="ECO:0007669"/>
    <property type="project" value="InterPro"/>
</dbReference>
<keyword evidence="2" id="KW-1185">Reference proteome</keyword>
<dbReference type="InterPro" id="IPR040442">
    <property type="entry name" value="Pyrv_kinase-like_dom_sf"/>
</dbReference>
<name>A0A024GHX3_9STRA</name>
<organism evidence="1 2">
    <name type="scientific">Albugo candida</name>
    <dbReference type="NCBI Taxonomy" id="65357"/>
    <lineage>
        <taxon>Eukaryota</taxon>
        <taxon>Sar</taxon>
        <taxon>Stramenopiles</taxon>
        <taxon>Oomycota</taxon>
        <taxon>Peronosporomycetes</taxon>
        <taxon>Albuginales</taxon>
        <taxon>Albuginaceae</taxon>
        <taxon>Albugo</taxon>
    </lineage>
</organism>